<keyword evidence="1" id="KW-1133">Transmembrane helix</keyword>
<evidence type="ECO:0000313" key="2">
    <source>
        <dbReference type="EnsemblPlants" id="Kaladp0053s0052.1.v1.1.CDS.1"/>
    </source>
</evidence>
<sequence>MSSFMRNMYSYGLEVAPDALITPHRISCLPGLATIQEESHASSCSRKHRFFVVLPLFLSAIFLLLVSKPTMV</sequence>
<dbReference type="PANTHER" id="PTHR36063:SF1">
    <property type="entry name" value="ARABIDOPSIS THALIANA GENOMIC DNA, CHROMOSOME 5, P1 CLONE:MOK16"/>
    <property type="match status" value="1"/>
</dbReference>
<evidence type="ECO:0000256" key="1">
    <source>
        <dbReference type="SAM" id="Phobius"/>
    </source>
</evidence>
<proteinExistence type="predicted"/>
<keyword evidence="3" id="KW-1185">Reference proteome</keyword>
<dbReference type="PANTHER" id="PTHR36063">
    <property type="entry name" value="ARABIDOPSIS THALIANA GENOMIC DNA, CHROMOSOME 5, P1 CLONE:MOK16"/>
    <property type="match status" value="1"/>
</dbReference>
<feature type="transmembrane region" description="Helical" evidence="1">
    <location>
        <begin position="50"/>
        <end position="67"/>
    </location>
</feature>
<accession>A0A7N0U2N3</accession>
<keyword evidence="1" id="KW-0472">Membrane</keyword>
<evidence type="ECO:0000313" key="3">
    <source>
        <dbReference type="Proteomes" id="UP000594263"/>
    </source>
</evidence>
<dbReference type="Gramene" id="Kaladp0053s0052.1.v1.1">
    <property type="protein sequence ID" value="Kaladp0053s0052.1.v1.1.CDS.1"/>
    <property type="gene ID" value="Kaladp0053s0052.v1.1"/>
</dbReference>
<reference evidence="2" key="1">
    <citation type="submission" date="2021-01" db="UniProtKB">
        <authorList>
            <consortium name="EnsemblPlants"/>
        </authorList>
    </citation>
    <scope>IDENTIFICATION</scope>
</reference>
<name>A0A7N0U2N3_KALFE</name>
<dbReference type="AlphaFoldDB" id="A0A7N0U2N3"/>
<dbReference type="EnsemblPlants" id="Kaladp0053s0052.1.v1.1">
    <property type="protein sequence ID" value="Kaladp0053s0052.1.v1.1.CDS.1"/>
    <property type="gene ID" value="Kaladp0053s0052.v1.1"/>
</dbReference>
<organism evidence="2 3">
    <name type="scientific">Kalanchoe fedtschenkoi</name>
    <name type="common">Lavender scallops</name>
    <name type="synonym">South American air plant</name>
    <dbReference type="NCBI Taxonomy" id="63787"/>
    <lineage>
        <taxon>Eukaryota</taxon>
        <taxon>Viridiplantae</taxon>
        <taxon>Streptophyta</taxon>
        <taxon>Embryophyta</taxon>
        <taxon>Tracheophyta</taxon>
        <taxon>Spermatophyta</taxon>
        <taxon>Magnoliopsida</taxon>
        <taxon>eudicotyledons</taxon>
        <taxon>Gunneridae</taxon>
        <taxon>Pentapetalae</taxon>
        <taxon>Saxifragales</taxon>
        <taxon>Crassulaceae</taxon>
        <taxon>Kalanchoe</taxon>
    </lineage>
</organism>
<dbReference type="Proteomes" id="UP000594263">
    <property type="component" value="Unplaced"/>
</dbReference>
<keyword evidence="1" id="KW-0812">Transmembrane</keyword>
<protein>
    <submittedName>
        <fullName evidence="2">Uncharacterized protein</fullName>
    </submittedName>
</protein>